<dbReference type="AlphaFoldDB" id="A0A1I6GQ17"/>
<evidence type="ECO:0000313" key="1">
    <source>
        <dbReference type="EMBL" id="SFR44278.1"/>
    </source>
</evidence>
<dbReference type="Proteomes" id="UP000199290">
    <property type="component" value="Unassembled WGS sequence"/>
</dbReference>
<accession>A0A1I6GQ17</accession>
<sequence length="139" mass="15711">MNSESLDNLVKINKLHREPPDVEEIKGLIRSGTVRLNDARLESLSIESRFDLSYNAAHALSLAALRHCGYRSDNRYLVFQCLQHTLGLSAAKWRVLDQAHKKRNLAEYEGEIDLSPSLVQSVLQIAEEIEHAVFKLTGD</sequence>
<evidence type="ECO:0000313" key="2">
    <source>
        <dbReference type="Proteomes" id="UP000199290"/>
    </source>
</evidence>
<reference evidence="2" key="1">
    <citation type="submission" date="2016-10" db="EMBL/GenBank/DDBJ databases">
        <authorList>
            <person name="Varghese N."/>
            <person name="Submissions S."/>
        </authorList>
    </citation>
    <scope>NUCLEOTIDE SEQUENCE [LARGE SCALE GENOMIC DNA]</scope>
    <source>
        <strain evidence="2">CGMCC 1.6294</strain>
    </source>
</reference>
<gene>
    <name evidence="1" type="ORF">SAMN04488073_1312</name>
</gene>
<dbReference type="STRING" id="375760.SAMN04488073_1312"/>
<dbReference type="EMBL" id="FOYV01000001">
    <property type="protein sequence ID" value="SFR44278.1"/>
    <property type="molecule type" value="Genomic_DNA"/>
</dbReference>
<name>A0A1I6GQ17_9GAMM</name>
<dbReference type="OrthoDB" id="8237640at2"/>
<proteinExistence type="predicted"/>
<evidence type="ECO:0008006" key="3">
    <source>
        <dbReference type="Google" id="ProtNLM"/>
    </source>
</evidence>
<organism evidence="1 2">
    <name type="scientific">Marinobacter gudaonensis</name>
    <dbReference type="NCBI Taxonomy" id="375760"/>
    <lineage>
        <taxon>Bacteria</taxon>
        <taxon>Pseudomonadati</taxon>
        <taxon>Pseudomonadota</taxon>
        <taxon>Gammaproteobacteria</taxon>
        <taxon>Pseudomonadales</taxon>
        <taxon>Marinobacteraceae</taxon>
        <taxon>Marinobacter</taxon>
    </lineage>
</organism>
<protein>
    <recommendedName>
        <fullName evidence="3">HEPN domain-containing protein</fullName>
    </recommendedName>
</protein>
<dbReference type="Gene3D" id="1.20.120.330">
    <property type="entry name" value="Nucleotidyltransferases domain 2"/>
    <property type="match status" value="1"/>
</dbReference>
<keyword evidence="2" id="KW-1185">Reference proteome</keyword>